<dbReference type="InParanoid" id="A0A5J5F4J0"/>
<dbReference type="EMBL" id="VXIS01000039">
    <property type="protein sequence ID" value="KAA8911153.1"/>
    <property type="molecule type" value="Genomic_DNA"/>
</dbReference>
<evidence type="ECO:0000313" key="2">
    <source>
        <dbReference type="EMBL" id="KAA8911153.1"/>
    </source>
</evidence>
<dbReference type="Proteomes" id="UP000326924">
    <property type="component" value="Unassembled WGS sequence"/>
</dbReference>
<evidence type="ECO:0000256" key="1">
    <source>
        <dbReference type="SAM" id="MobiDB-lite"/>
    </source>
</evidence>
<feature type="region of interest" description="Disordered" evidence="1">
    <location>
        <begin position="267"/>
        <end position="291"/>
    </location>
</feature>
<protein>
    <submittedName>
        <fullName evidence="2">Uncharacterized protein</fullName>
    </submittedName>
</protein>
<feature type="compositionally biased region" description="Low complexity" evidence="1">
    <location>
        <begin position="155"/>
        <end position="166"/>
    </location>
</feature>
<comment type="caution">
    <text evidence="2">The sequence shown here is derived from an EMBL/GenBank/DDBJ whole genome shotgun (WGS) entry which is preliminary data.</text>
</comment>
<feature type="compositionally biased region" description="Low complexity" evidence="1">
    <location>
        <begin position="267"/>
        <end position="282"/>
    </location>
</feature>
<keyword evidence="3" id="KW-1185">Reference proteome</keyword>
<feature type="region of interest" description="Disordered" evidence="1">
    <location>
        <begin position="108"/>
        <end position="229"/>
    </location>
</feature>
<gene>
    <name evidence="2" type="ORF">FN846DRAFT_469203</name>
</gene>
<reference evidence="2 3" key="1">
    <citation type="submission" date="2019-09" db="EMBL/GenBank/DDBJ databases">
        <title>Draft genome of the ectomycorrhizal ascomycete Sphaerosporella brunnea.</title>
        <authorList>
            <consortium name="DOE Joint Genome Institute"/>
            <person name="Benucci G.M."/>
            <person name="Marozzi G."/>
            <person name="Antonielli L."/>
            <person name="Sanchez S."/>
            <person name="Marco P."/>
            <person name="Wang X."/>
            <person name="Falini L.B."/>
            <person name="Barry K."/>
            <person name="Haridas S."/>
            <person name="Lipzen A."/>
            <person name="Labutti K."/>
            <person name="Grigoriev I.V."/>
            <person name="Murat C."/>
            <person name="Martin F."/>
            <person name="Albertini E."/>
            <person name="Donnini D."/>
            <person name="Bonito G."/>
        </authorList>
    </citation>
    <scope>NUCLEOTIDE SEQUENCE [LARGE SCALE GENOMIC DNA]</scope>
    <source>
        <strain evidence="2 3">Sb_GMNB300</strain>
    </source>
</reference>
<sequence length="319" mass="35242">MLHQIVNHLTQATKFQKLAVMVLCYRSPIDDEQAHPSGLDRARTLGQARRHRIDLVKDALGFSAFNDMVVGKSVVMVETLRDLDLAHELQKFSEDYLLETASPRFAIPTVVKGPEPNRTTRNLSPGSKRKLQEETQQAVKAKRTRVSGPSAPQFSMSSGGSSSESASDTRGTKRKMQTGIESRPAIAPKAPARQIPNGAQQQVKPSMAPQKSAPPVRKTSMSIVEASRRDSPLNRYLAKKAEEESLDEARRRVKTKMELQGFKVTVRSTSDTTTPTKSQPSPAQVDTTPLTEGIKRLEEQLKGLNEYIEANQLPESPCT</sequence>
<dbReference type="AlphaFoldDB" id="A0A5J5F4J0"/>
<dbReference type="OrthoDB" id="264795at2759"/>
<accession>A0A5J5F4J0</accession>
<name>A0A5J5F4J0_9PEZI</name>
<proteinExistence type="predicted"/>
<evidence type="ECO:0000313" key="3">
    <source>
        <dbReference type="Proteomes" id="UP000326924"/>
    </source>
</evidence>
<organism evidence="2 3">
    <name type="scientific">Sphaerosporella brunnea</name>
    <dbReference type="NCBI Taxonomy" id="1250544"/>
    <lineage>
        <taxon>Eukaryota</taxon>
        <taxon>Fungi</taxon>
        <taxon>Dikarya</taxon>
        <taxon>Ascomycota</taxon>
        <taxon>Pezizomycotina</taxon>
        <taxon>Pezizomycetes</taxon>
        <taxon>Pezizales</taxon>
        <taxon>Pyronemataceae</taxon>
        <taxon>Sphaerosporella</taxon>
    </lineage>
</organism>